<dbReference type="PANTHER" id="PTHR33505">
    <property type="entry name" value="ZGC:162634"/>
    <property type="match status" value="1"/>
</dbReference>
<organism evidence="4 5">
    <name type="scientific">Erythranthe guttata</name>
    <name type="common">Yellow monkey flower</name>
    <name type="synonym">Mimulus guttatus</name>
    <dbReference type="NCBI Taxonomy" id="4155"/>
    <lineage>
        <taxon>Eukaryota</taxon>
        <taxon>Viridiplantae</taxon>
        <taxon>Streptophyta</taxon>
        <taxon>Embryophyta</taxon>
        <taxon>Tracheophyta</taxon>
        <taxon>Spermatophyta</taxon>
        <taxon>Magnoliopsida</taxon>
        <taxon>eudicotyledons</taxon>
        <taxon>Gunneridae</taxon>
        <taxon>Pentapetalae</taxon>
        <taxon>asterids</taxon>
        <taxon>lamiids</taxon>
        <taxon>Lamiales</taxon>
        <taxon>Phrymaceae</taxon>
        <taxon>Erythranthe</taxon>
    </lineage>
</organism>
<accession>A0A022PT51</accession>
<feature type="compositionally biased region" description="Basic and acidic residues" evidence="3">
    <location>
        <begin position="122"/>
        <end position="131"/>
    </location>
</feature>
<protein>
    <recommendedName>
        <fullName evidence="2">Protein preY, mitochondrial</fullName>
    </recommendedName>
</protein>
<dbReference type="SUPFAM" id="SSF158997">
    <property type="entry name" value="Trm112p-like"/>
    <property type="match status" value="1"/>
</dbReference>
<dbReference type="PANTHER" id="PTHR33505:SF4">
    <property type="entry name" value="PROTEIN PREY, MITOCHONDRIAL"/>
    <property type="match status" value="1"/>
</dbReference>
<dbReference type="EMBL" id="KI632325">
    <property type="protein sequence ID" value="EYU18724.1"/>
    <property type="molecule type" value="Genomic_DNA"/>
</dbReference>
<dbReference type="AlphaFoldDB" id="A0A022PT51"/>
<evidence type="ECO:0000256" key="1">
    <source>
        <dbReference type="ARBA" id="ARBA00038479"/>
    </source>
</evidence>
<dbReference type="Pfam" id="PF03966">
    <property type="entry name" value="Trm112p"/>
    <property type="match status" value="1"/>
</dbReference>
<name>A0A022PT51_ERYGU</name>
<evidence type="ECO:0000256" key="3">
    <source>
        <dbReference type="SAM" id="MobiDB-lite"/>
    </source>
</evidence>
<evidence type="ECO:0000256" key="2">
    <source>
        <dbReference type="ARBA" id="ARBA00040939"/>
    </source>
</evidence>
<sequence length="131" mass="14028">LNTIKHSLSKSRKNPQISRAFQITNKSPIKPKSEERIGIKMVRANVSLLRSAGAGISTTLAEILVCPLSKQPLRLCEKTNSLISDSIGVSFPIVDGIPRLAPADGTILDADDNSDSGGVEDSQDKDSSEKK</sequence>
<evidence type="ECO:0000313" key="4">
    <source>
        <dbReference type="EMBL" id="EYU18724.1"/>
    </source>
</evidence>
<comment type="similarity">
    <text evidence="1">Belongs to the PREY family.</text>
</comment>
<dbReference type="Gene3D" id="2.20.25.10">
    <property type="match status" value="1"/>
</dbReference>
<dbReference type="eggNOG" id="ENOG502S9UK">
    <property type="taxonomic scope" value="Eukaryota"/>
</dbReference>
<keyword evidence="5" id="KW-1185">Reference proteome</keyword>
<reference evidence="4 5" key="1">
    <citation type="journal article" date="2013" name="Proc. Natl. Acad. Sci. U.S.A.">
        <title>Fine-scale variation in meiotic recombination in Mimulus inferred from population shotgun sequencing.</title>
        <authorList>
            <person name="Hellsten U."/>
            <person name="Wright K.M."/>
            <person name="Jenkins J."/>
            <person name="Shu S."/>
            <person name="Yuan Y."/>
            <person name="Wessler S.R."/>
            <person name="Schmutz J."/>
            <person name="Willis J.H."/>
            <person name="Rokhsar D.S."/>
        </authorList>
    </citation>
    <scope>NUCLEOTIDE SEQUENCE [LARGE SCALE GENOMIC DNA]</scope>
    <source>
        <strain evidence="5">cv. DUN x IM62</strain>
    </source>
</reference>
<gene>
    <name evidence="4" type="ORF">MIMGU_mgv1a026414mg</name>
</gene>
<feature type="non-terminal residue" evidence="4">
    <location>
        <position position="1"/>
    </location>
</feature>
<proteinExistence type="inferred from homology"/>
<dbReference type="STRING" id="4155.A0A022PT51"/>
<feature type="region of interest" description="Disordered" evidence="3">
    <location>
        <begin position="104"/>
        <end position="131"/>
    </location>
</feature>
<dbReference type="InterPro" id="IPR005651">
    <property type="entry name" value="Trm112-like"/>
</dbReference>
<evidence type="ECO:0000313" key="5">
    <source>
        <dbReference type="Proteomes" id="UP000030748"/>
    </source>
</evidence>
<dbReference type="Proteomes" id="UP000030748">
    <property type="component" value="Unassembled WGS sequence"/>
</dbReference>